<dbReference type="PANTHER" id="PTHR43327:SF10">
    <property type="entry name" value="STOMATIN-LIKE PROTEIN 2, MITOCHONDRIAL"/>
    <property type="match status" value="1"/>
</dbReference>
<dbReference type="InterPro" id="IPR001107">
    <property type="entry name" value="Band_7"/>
</dbReference>
<dbReference type="Proteomes" id="UP001642464">
    <property type="component" value="Unassembled WGS sequence"/>
</dbReference>
<dbReference type="InterPro" id="IPR036013">
    <property type="entry name" value="Band_7/SPFH_dom_sf"/>
</dbReference>
<reference evidence="2 3" key="1">
    <citation type="submission" date="2024-02" db="EMBL/GenBank/DDBJ databases">
        <authorList>
            <person name="Chen Y."/>
            <person name="Shah S."/>
            <person name="Dougan E. K."/>
            <person name="Thang M."/>
            <person name="Chan C."/>
        </authorList>
    </citation>
    <scope>NUCLEOTIDE SEQUENCE [LARGE SCALE GENOMIC DNA]</scope>
</reference>
<dbReference type="InterPro" id="IPR050710">
    <property type="entry name" value="Band7/mec-2_domain"/>
</dbReference>
<dbReference type="Pfam" id="PF01145">
    <property type="entry name" value="Band_7"/>
    <property type="match status" value="1"/>
</dbReference>
<dbReference type="SUPFAM" id="SSF117892">
    <property type="entry name" value="Band 7/SPFH domain"/>
    <property type="match status" value="1"/>
</dbReference>
<name>A0ABP0MWR4_9DINO</name>
<dbReference type="PANTHER" id="PTHR43327">
    <property type="entry name" value="STOMATIN-LIKE PROTEIN 2, MITOCHONDRIAL"/>
    <property type="match status" value="1"/>
</dbReference>
<comment type="caution">
    <text evidence="2">The sequence shown here is derived from an EMBL/GenBank/DDBJ whole genome shotgun (WGS) entry which is preliminary data.</text>
</comment>
<sequence>MEVLLRRRALCAALVLVLRLGGFHSGFAVGSTYKITFLCPVRDLVYAGKKAIEKSGVLDHIMSHDGLGQRTVLFSDGAKVYPSLCEKMQVKHFACSHRSGQFCHTVKFKRKTLKVHTGTIDGVWSLLKKALPKQIRTTDVTDKTKINQKIWRHAREEYCKVTTQTRDHEFITAQVVIQYSVIPSKAKEAIYKLVQQELGGMLRSFLIGPIRAYLNKHTLEEVFGKKDEISLSIREQLTDYLKSYGFAVHSLEMTELTVSPEVMHALNEAQKQRRNCDTARVDMAKLRVEKVREAEAEALSAELYGRRLSEECQQLILQAASDEALCSSFEGARREQAIEETHAQHLPEQLDAEMLTSLLREIDEEGASLLTGSQAAGLVLGKAGPSQHSMS</sequence>
<organism evidence="2 3">
    <name type="scientific">Durusdinium trenchii</name>
    <dbReference type="NCBI Taxonomy" id="1381693"/>
    <lineage>
        <taxon>Eukaryota</taxon>
        <taxon>Sar</taxon>
        <taxon>Alveolata</taxon>
        <taxon>Dinophyceae</taxon>
        <taxon>Suessiales</taxon>
        <taxon>Symbiodiniaceae</taxon>
        <taxon>Durusdinium</taxon>
    </lineage>
</organism>
<evidence type="ECO:0000313" key="2">
    <source>
        <dbReference type="EMBL" id="CAK9055962.1"/>
    </source>
</evidence>
<gene>
    <name evidence="2" type="ORF">SCF082_LOCUS30201</name>
</gene>
<dbReference type="Gene3D" id="3.30.479.30">
    <property type="entry name" value="Band 7 domain"/>
    <property type="match status" value="1"/>
</dbReference>
<keyword evidence="3" id="KW-1185">Reference proteome</keyword>
<feature type="domain" description="Band 7" evidence="1">
    <location>
        <begin position="135"/>
        <end position="297"/>
    </location>
</feature>
<evidence type="ECO:0000259" key="1">
    <source>
        <dbReference type="Pfam" id="PF01145"/>
    </source>
</evidence>
<accession>A0ABP0MWR4</accession>
<protein>
    <submittedName>
        <fullName evidence="2">Hypersensitive-induced reaction 1 protein (CaHIR1) (LRR1-interacting protein 3) (CaLRRIP3)</fullName>
    </submittedName>
</protein>
<evidence type="ECO:0000313" key="3">
    <source>
        <dbReference type="Proteomes" id="UP001642464"/>
    </source>
</evidence>
<proteinExistence type="predicted"/>
<dbReference type="EMBL" id="CAXAMM010024780">
    <property type="protein sequence ID" value="CAK9055962.1"/>
    <property type="molecule type" value="Genomic_DNA"/>
</dbReference>